<comment type="caution">
    <text evidence="4">The sequence shown here is derived from an EMBL/GenBank/DDBJ whole genome shotgun (WGS) entry which is preliminary data.</text>
</comment>
<dbReference type="EMBL" id="JAUHHV010000003">
    <property type="protein sequence ID" value="KAK1429926.1"/>
    <property type="molecule type" value="Genomic_DNA"/>
</dbReference>
<keyword evidence="3" id="KW-0326">Glycosidase</keyword>
<keyword evidence="2" id="KW-0378">Hydrolase</keyword>
<evidence type="ECO:0000256" key="1">
    <source>
        <dbReference type="ARBA" id="ARBA00009743"/>
    </source>
</evidence>
<organism evidence="4 5">
    <name type="scientific">Tagetes erecta</name>
    <name type="common">African marigold</name>
    <dbReference type="NCBI Taxonomy" id="13708"/>
    <lineage>
        <taxon>Eukaryota</taxon>
        <taxon>Viridiplantae</taxon>
        <taxon>Streptophyta</taxon>
        <taxon>Embryophyta</taxon>
        <taxon>Tracheophyta</taxon>
        <taxon>Spermatophyta</taxon>
        <taxon>Magnoliopsida</taxon>
        <taxon>eudicotyledons</taxon>
        <taxon>Gunneridae</taxon>
        <taxon>Pentapetalae</taxon>
        <taxon>asterids</taxon>
        <taxon>campanulids</taxon>
        <taxon>Asterales</taxon>
        <taxon>Asteraceae</taxon>
        <taxon>Asteroideae</taxon>
        <taxon>Heliantheae alliance</taxon>
        <taxon>Tageteae</taxon>
        <taxon>Tagetes</taxon>
    </lineage>
</organism>
<protein>
    <submittedName>
        <fullName evidence="4">Uncharacterized protein</fullName>
    </submittedName>
</protein>
<dbReference type="Proteomes" id="UP001229421">
    <property type="component" value="Unassembled WGS sequence"/>
</dbReference>
<dbReference type="GO" id="GO:0005975">
    <property type="term" value="P:carbohydrate metabolic process"/>
    <property type="evidence" value="ECO:0007669"/>
    <property type="project" value="InterPro"/>
</dbReference>
<dbReference type="InterPro" id="IPR017853">
    <property type="entry name" value="GH"/>
</dbReference>
<dbReference type="InterPro" id="IPR002241">
    <property type="entry name" value="Glyco_hydro_27"/>
</dbReference>
<dbReference type="Pfam" id="PF16499">
    <property type="entry name" value="Melibiase_2"/>
    <property type="match status" value="1"/>
</dbReference>
<dbReference type="InterPro" id="IPR013785">
    <property type="entry name" value="Aldolase_TIM"/>
</dbReference>
<evidence type="ECO:0000256" key="3">
    <source>
        <dbReference type="ARBA" id="ARBA00023295"/>
    </source>
</evidence>
<accession>A0AAD8KZB4</accession>
<gene>
    <name evidence="4" type="ORF">QVD17_12277</name>
</gene>
<name>A0AAD8KZB4_TARER</name>
<evidence type="ECO:0000313" key="4">
    <source>
        <dbReference type="EMBL" id="KAK1429926.1"/>
    </source>
</evidence>
<dbReference type="SUPFAM" id="SSF51445">
    <property type="entry name" value="(Trans)glycosidases"/>
    <property type="match status" value="1"/>
</dbReference>
<dbReference type="GO" id="GO:0009505">
    <property type="term" value="C:plant-type cell wall"/>
    <property type="evidence" value="ECO:0007669"/>
    <property type="project" value="TreeGrafter"/>
</dbReference>
<keyword evidence="5" id="KW-1185">Reference proteome</keyword>
<reference evidence="4" key="1">
    <citation type="journal article" date="2023" name="bioRxiv">
        <title>Improved chromosome-level genome assembly for marigold (Tagetes erecta).</title>
        <authorList>
            <person name="Jiang F."/>
            <person name="Yuan L."/>
            <person name="Wang S."/>
            <person name="Wang H."/>
            <person name="Xu D."/>
            <person name="Wang A."/>
            <person name="Fan W."/>
        </authorList>
    </citation>
    <scope>NUCLEOTIDE SEQUENCE</scope>
    <source>
        <strain evidence="4">WSJ</strain>
        <tissue evidence="4">Leaf</tissue>
    </source>
</reference>
<dbReference type="PANTHER" id="PTHR11452:SF80">
    <property type="entry name" value="ALPHA-GALACTOSIDASE 1"/>
    <property type="match status" value="1"/>
</dbReference>
<dbReference type="GO" id="GO:0004553">
    <property type="term" value="F:hydrolase activity, hydrolyzing O-glycosyl compounds"/>
    <property type="evidence" value="ECO:0007669"/>
    <property type="project" value="InterPro"/>
</dbReference>
<comment type="similarity">
    <text evidence="1">Belongs to the glycosyl hydrolase 27 family.</text>
</comment>
<dbReference type="AlphaFoldDB" id="A0AAD8KZB4"/>
<dbReference type="Gene3D" id="3.20.20.70">
    <property type="entry name" value="Aldolase class I"/>
    <property type="match status" value="1"/>
</dbReference>
<evidence type="ECO:0000256" key="2">
    <source>
        <dbReference type="ARBA" id="ARBA00022801"/>
    </source>
</evidence>
<dbReference type="PANTHER" id="PTHR11452">
    <property type="entry name" value="ALPHA-GALACTOSIDASE/ALPHA-N-ACETYLGALACTOSAMINIDASE"/>
    <property type="match status" value="1"/>
</dbReference>
<proteinExistence type="inferred from homology"/>
<sequence>MVKLTMIGRVTDGLPLAEGLNDGSDMHVGCRVLKTARYFICIYGAFLNFAKASCSVLNNGNFTYLQNIVQLKLNVYGNNCSMKCSKTMPCSVGHEEQDAQTYASWGIVYLKYDSCNNEETKPTIRVQAKKFRMEGDLEIIIVTRKLARGARCCSHMHAAAAPVASVATAVALAVVTAASCFRQDSSSRLYSGTTEVAAKNMEAGPVCLHNMIDLKIIITNSKFHIVDFWHISQKLVQKL</sequence>
<evidence type="ECO:0000313" key="5">
    <source>
        <dbReference type="Proteomes" id="UP001229421"/>
    </source>
</evidence>